<proteinExistence type="predicted"/>
<evidence type="ECO:0000313" key="1">
    <source>
        <dbReference type="EnsemblPlants" id="AET2Gv20382900.4"/>
    </source>
</evidence>
<reference evidence="2" key="1">
    <citation type="journal article" date="2014" name="Science">
        <title>Ancient hybridizations among the ancestral genomes of bread wheat.</title>
        <authorList>
            <consortium name="International Wheat Genome Sequencing Consortium,"/>
            <person name="Marcussen T."/>
            <person name="Sandve S.R."/>
            <person name="Heier L."/>
            <person name="Spannagl M."/>
            <person name="Pfeifer M."/>
            <person name="Jakobsen K.S."/>
            <person name="Wulff B.B."/>
            <person name="Steuernagel B."/>
            <person name="Mayer K.F."/>
            <person name="Olsen O.A."/>
        </authorList>
    </citation>
    <scope>NUCLEOTIDE SEQUENCE [LARGE SCALE GENOMIC DNA]</scope>
    <source>
        <strain evidence="2">cv. AL8/78</strain>
    </source>
</reference>
<organism evidence="1 2">
    <name type="scientific">Aegilops tauschii subsp. strangulata</name>
    <name type="common">Goatgrass</name>
    <dbReference type="NCBI Taxonomy" id="200361"/>
    <lineage>
        <taxon>Eukaryota</taxon>
        <taxon>Viridiplantae</taxon>
        <taxon>Streptophyta</taxon>
        <taxon>Embryophyta</taxon>
        <taxon>Tracheophyta</taxon>
        <taxon>Spermatophyta</taxon>
        <taxon>Magnoliopsida</taxon>
        <taxon>Liliopsida</taxon>
        <taxon>Poales</taxon>
        <taxon>Poaceae</taxon>
        <taxon>BOP clade</taxon>
        <taxon>Pooideae</taxon>
        <taxon>Triticodae</taxon>
        <taxon>Triticeae</taxon>
        <taxon>Triticinae</taxon>
        <taxon>Aegilops</taxon>
    </lineage>
</organism>
<dbReference type="Gramene" id="AET2Gv20382900.4">
    <property type="protein sequence ID" value="AET2Gv20382900.4"/>
    <property type="gene ID" value="AET2Gv20382900"/>
</dbReference>
<keyword evidence="2" id="KW-1185">Reference proteome</keyword>
<reference evidence="2" key="2">
    <citation type="journal article" date="2017" name="Nat. Plants">
        <title>The Aegilops tauschii genome reveals multiple impacts of transposons.</title>
        <authorList>
            <person name="Zhao G."/>
            <person name="Zou C."/>
            <person name="Li K."/>
            <person name="Wang K."/>
            <person name="Li T."/>
            <person name="Gao L."/>
            <person name="Zhang X."/>
            <person name="Wang H."/>
            <person name="Yang Z."/>
            <person name="Liu X."/>
            <person name="Jiang W."/>
            <person name="Mao L."/>
            <person name="Kong X."/>
            <person name="Jiao Y."/>
            <person name="Jia J."/>
        </authorList>
    </citation>
    <scope>NUCLEOTIDE SEQUENCE [LARGE SCALE GENOMIC DNA]</scope>
    <source>
        <strain evidence="2">cv. AL8/78</strain>
    </source>
</reference>
<dbReference type="AlphaFoldDB" id="A0A453B6C7"/>
<accession>A0A453B6C7</accession>
<dbReference type="Proteomes" id="UP000015105">
    <property type="component" value="Chromosome 2D"/>
</dbReference>
<reference evidence="1" key="5">
    <citation type="journal article" date="2021" name="G3 (Bethesda)">
        <title>Aegilops tauschii genome assembly Aet v5.0 features greater sequence contiguity and improved annotation.</title>
        <authorList>
            <person name="Wang L."/>
            <person name="Zhu T."/>
            <person name="Rodriguez J.C."/>
            <person name="Deal K.R."/>
            <person name="Dubcovsky J."/>
            <person name="McGuire P.E."/>
            <person name="Lux T."/>
            <person name="Spannagl M."/>
            <person name="Mayer K.F.X."/>
            <person name="Baldrich P."/>
            <person name="Meyers B.C."/>
            <person name="Huo N."/>
            <person name="Gu Y.Q."/>
            <person name="Zhou H."/>
            <person name="Devos K.M."/>
            <person name="Bennetzen J.L."/>
            <person name="Unver T."/>
            <person name="Budak H."/>
            <person name="Gulick P.J."/>
            <person name="Galiba G."/>
            <person name="Kalapos B."/>
            <person name="Nelson D.R."/>
            <person name="Li P."/>
            <person name="You F.M."/>
            <person name="Luo M.C."/>
            <person name="Dvorak J."/>
        </authorList>
    </citation>
    <scope>NUCLEOTIDE SEQUENCE [LARGE SCALE GENOMIC DNA]</scope>
    <source>
        <strain evidence="1">cv. AL8/78</strain>
    </source>
</reference>
<sequence length="54" mass="6207">ESSILVSSRAPPISSKLSVVREKRVVLERWMAAICWVLQELIERGGTRPRSSRW</sequence>
<name>A0A453B6C7_AEGTS</name>
<dbReference type="EnsemblPlants" id="AET2Gv20382900.4">
    <property type="protein sequence ID" value="AET2Gv20382900.4"/>
    <property type="gene ID" value="AET2Gv20382900"/>
</dbReference>
<protein>
    <submittedName>
        <fullName evidence="1">Uncharacterized protein</fullName>
    </submittedName>
</protein>
<evidence type="ECO:0000313" key="2">
    <source>
        <dbReference type="Proteomes" id="UP000015105"/>
    </source>
</evidence>
<reference evidence="1" key="4">
    <citation type="submission" date="2019-03" db="UniProtKB">
        <authorList>
            <consortium name="EnsemblPlants"/>
        </authorList>
    </citation>
    <scope>IDENTIFICATION</scope>
</reference>
<reference evidence="1" key="3">
    <citation type="journal article" date="2017" name="Nature">
        <title>Genome sequence of the progenitor of the wheat D genome Aegilops tauschii.</title>
        <authorList>
            <person name="Luo M.C."/>
            <person name="Gu Y.Q."/>
            <person name="Puiu D."/>
            <person name="Wang H."/>
            <person name="Twardziok S.O."/>
            <person name="Deal K.R."/>
            <person name="Huo N."/>
            <person name="Zhu T."/>
            <person name="Wang L."/>
            <person name="Wang Y."/>
            <person name="McGuire P.E."/>
            <person name="Liu S."/>
            <person name="Long H."/>
            <person name="Ramasamy R.K."/>
            <person name="Rodriguez J.C."/>
            <person name="Van S.L."/>
            <person name="Yuan L."/>
            <person name="Wang Z."/>
            <person name="Xia Z."/>
            <person name="Xiao L."/>
            <person name="Anderson O.D."/>
            <person name="Ouyang S."/>
            <person name="Liang Y."/>
            <person name="Zimin A.V."/>
            <person name="Pertea G."/>
            <person name="Qi P."/>
            <person name="Bennetzen J.L."/>
            <person name="Dai X."/>
            <person name="Dawson M.W."/>
            <person name="Muller H.G."/>
            <person name="Kugler K."/>
            <person name="Rivarola-Duarte L."/>
            <person name="Spannagl M."/>
            <person name="Mayer K.F.X."/>
            <person name="Lu F.H."/>
            <person name="Bevan M.W."/>
            <person name="Leroy P."/>
            <person name="Li P."/>
            <person name="You F.M."/>
            <person name="Sun Q."/>
            <person name="Liu Z."/>
            <person name="Lyons E."/>
            <person name="Wicker T."/>
            <person name="Salzberg S.L."/>
            <person name="Devos K.M."/>
            <person name="Dvorak J."/>
        </authorList>
    </citation>
    <scope>NUCLEOTIDE SEQUENCE [LARGE SCALE GENOMIC DNA]</scope>
    <source>
        <strain evidence="1">cv. AL8/78</strain>
    </source>
</reference>